<keyword evidence="1" id="KW-1133">Transmembrane helix</keyword>
<dbReference type="KEGG" id="bbat:Bdt_2575"/>
<name>K7YX51_BDEBC</name>
<dbReference type="AlphaFoldDB" id="K7YX51"/>
<reference evidence="2 3" key="1">
    <citation type="journal article" date="2012" name="BMC Genomics">
        <title>Genome analysis of a simultaneously predatory and prey-independent, novel Bdellovibrio bacteriovorus from the River Tiber, supports in silico predictions of both ancient and recent lateral gene transfer from diverse bacteria.</title>
        <authorList>
            <person name="Hobley L."/>
            <person name="Lerner T.R."/>
            <person name="Williams L.E."/>
            <person name="Lambert C."/>
            <person name="Till R."/>
            <person name="Milner D.S."/>
            <person name="Basford S.M."/>
            <person name="Capeness M.J."/>
            <person name="Fenton A.K."/>
            <person name="Atterbury R.J."/>
            <person name="Harris M.A."/>
            <person name="Sockett R.E."/>
        </authorList>
    </citation>
    <scope>NUCLEOTIDE SEQUENCE [LARGE SCALE GENOMIC DNA]</scope>
    <source>
        <strain evidence="2 3">Tiberius</strain>
    </source>
</reference>
<dbReference type="HOGENOM" id="CLU_3230194_0_0_7"/>
<dbReference type="Proteomes" id="UP000010074">
    <property type="component" value="Chromosome"/>
</dbReference>
<proteinExistence type="predicted"/>
<sequence>MLELTIFGETSTFIFAWLVSSFRIIAKAFRLIVAFVFYQRSIF</sequence>
<gene>
    <name evidence="2" type="ORF">Bdt_2575</name>
</gene>
<keyword evidence="1" id="KW-0812">Transmembrane</keyword>
<evidence type="ECO:0000313" key="3">
    <source>
        <dbReference type="Proteomes" id="UP000010074"/>
    </source>
</evidence>
<evidence type="ECO:0000313" key="2">
    <source>
        <dbReference type="EMBL" id="AFY02258.1"/>
    </source>
</evidence>
<dbReference type="EMBL" id="CP002930">
    <property type="protein sequence ID" value="AFY02258.1"/>
    <property type="molecule type" value="Genomic_DNA"/>
</dbReference>
<accession>K7YX51</accession>
<evidence type="ECO:0000256" key="1">
    <source>
        <dbReference type="SAM" id="Phobius"/>
    </source>
</evidence>
<protein>
    <submittedName>
        <fullName evidence="2">Uncharacterized protein</fullName>
    </submittedName>
</protein>
<organism evidence="2 3">
    <name type="scientific">Bdellovibrio bacteriovorus str. Tiberius</name>
    <dbReference type="NCBI Taxonomy" id="1069642"/>
    <lineage>
        <taxon>Bacteria</taxon>
        <taxon>Pseudomonadati</taxon>
        <taxon>Bdellovibrionota</taxon>
        <taxon>Bdellovibrionia</taxon>
        <taxon>Bdellovibrionales</taxon>
        <taxon>Pseudobdellovibrionaceae</taxon>
        <taxon>Bdellovibrio</taxon>
    </lineage>
</organism>
<keyword evidence="1" id="KW-0472">Membrane</keyword>
<feature type="transmembrane region" description="Helical" evidence="1">
    <location>
        <begin position="12"/>
        <end position="38"/>
    </location>
</feature>
<dbReference type="PATRIC" id="fig|1069642.3.peg.2550"/>